<dbReference type="InterPro" id="IPR010129">
    <property type="entry name" value="T1SS_HlyD"/>
</dbReference>
<reference evidence="13 14" key="1">
    <citation type="submission" date="2020-12" db="EMBL/GenBank/DDBJ databases">
        <title>Revised draft genomes of Rhodomicrobium vannielii ATCC 17100 and Rhodomicrobium udaipurense JA643.</title>
        <authorList>
            <person name="Conners E.M."/>
            <person name="Davenport E.J."/>
            <person name="Bose A."/>
        </authorList>
    </citation>
    <scope>NUCLEOTIDE SEQUENCE [LARGE SCALE GENOMIC DNA]</scope>
    <source>
        <strain evidence="13 14">JA643</strain>
    </source>
</reference>
<dbReference type="PROSITE" id="PS00543">
    <property type="entry name" value="HLYD_FAMILY"/>
    <property type="match status" value="1"/>
</dbReference>
<dbReference type="GO" id="GO:0005886">
    <property type="term" value="C:plasma membrane"/>
    <property type="evidence" value="ECO:0007669"/>
    <property type="project" value="UniProtKB-SubCell"/>
</dbReference>
<keyword evidence="6" id="KW-0812">Transmembrane</keyword>
<evidence type="ECO:0000256" key="2">
    <source>
        <dbReference type="ARBA" id="ARBA00009477"/>
    </source>
</evidence>
<sequence>MPLLLPRLSKPAKAKRADTSPLPLAALEFESPSAAIIAKPIPRLSRATNLFVFLLVVSTVVASGLIEIDKIVSASGKLVADAPNIVVQPFDHSIVESINVRKGDIVRKGQLLARLNPTISAADLTSMQDQLDSLTAKAARLEAQTSGKDYVPDPANSHSTLQAAIFYQQSREYKSSLEAHDQKINQYRTEMDGSSAQADHYRKRLGLAANVEGMRQELQNLQVGSKLNTILATDARLNMAVALSQMESESAQAGRKLAAEEAEREAYVNRWDAQLSQELADTRRKLAQARQDFTKANLHNQLVVLTAPRDAVVLSVAKISVGSVVTSAEPLIQLVPLDAPLSVEADISGIDSGYVRSGDQVTVKFDTLPFLQYGSAKGTVRLISADSFSPEATPQEGGSSLPNRPRTLYYKAYISLTEMQLHDTPPGFRLMPGMPLTADVKVGTRSILEYYVSKILPIAHESMREPGA</sequence>
<evidence type="ECO:0000259" key="11">
    <source>
        <dbReference type="Pfam" id="PF25994"/>
    </source>
</evidence>
<evidence type="ECO:0000256" key="10">
    <source>
        <dbReference type="SAM" id="Coils"/>
    </source>
</evidence>
<comment type="caution">
    <text evidence="13">The sequence shown here is derived from an EMBL/GenBank/DDBJ whole genome shotgun (WGS) entry which is preliminary data.</text>
</comment>
<protein>
    <recommendedName>
        <fullName evidence="9">Membrane fusion protein (MFP) family protein</fullName>
    </recommendedName>
</protein>
<dbReference type="EMBL" id="JAEMUK010000025">
    <property type="protein sequence ID" value="MBJ7544015.1"/>
    <property type="molecule type" value="Genomic_DNA"/>
</dbReference>
<name>A0A8I1KHS5_9HYPH</name>
<comment type="subcellular location">
    <subcellularLocation>
        <location evidence="1 9">Cell inner membrane</location>
        <topology evidence="1 9">Single-pass membrane protein</topology>
    </subcellularLocation>
</comment>
<dbReference type="InterPro" id="IPR006144">
    <property type="entry name" value="Secretion_HlyD_CS"/>
</dbReference>
<evidence type="ECO:0000256" key="8">
    <source>
        <dbReference type="ARBA" id="ARBA00023136"/>
    </source>
</evidence>
<feature type="coiled-coil region" evidence="10">
    <location>
        <begin position="170"/>
        <end position="197"/>
    </location>
</feature>
<keyword evidence="5 9" id="KW-0997">Cell inner membrane</keyword>
<organism evidence="13 14">
    <name type="scientific">Rhodomicrobium udaipurense</name>
    <dbReference type="NCBI Taxonomy" id="1202716"/>
    <lineage>
        <taxon>Bacteria</taxon>
        <taxon>Pseudomonadati</taxon>
        <taxon>Pseudomonadota</taxon>
        <taxon>Alphaproteobacteria</taxon>
        <taxon>Hyphomicrobiales</taxon>
        <taxon>Hyphomicrobiaceae</taxon>
        <taxon>Rhodomicrobium</taxon>
    </lineage>
</organism>
<dbReference type="Proteomes" id="UP000623250">
    <property type="component" value="Unassembled WGS sequence"/>
</dbReference>
<dbReference type="RefSeq" id="WP_037240919.1">
    <property type="nucleotide sequence ID" value="NZ_JAEMUK010000025.1"/>
</dbReference>
<dbReference type="GO" id="GO:0009306">
    <property type="term" value="P:protein secretion"/>
    <property type="evidence" value="ECO:0007669"/>
    <property type="project" value="InterPro"/>
</dbReference>
<dbReference type="Gene3D" id="2.40.50.100">
    <property type="match status" value="1"/>
</dbReference>
<evidence type="ECO:0000256" key="6">
    <source>
        <dbReference type="ARBA" id="ARBA00022692"/>
    </source>
</evidence>
<dbReference type="InterPro" id="IPR050739">
    <property type="entry name" value="MFP"/>
</dbReference>
<dbReference type="Pfam" id="PF25994">
    <property type="entry name" value="HH_AprE"/>
    <property type="match status" value="1"/>
</dbReference>
<keyword evidence="7" id="KW-1133">Transmembrane helix</keyword>
<dbReference type="InterPro" id="IPR058781">
    <property type="entry name" value="HH_AprE-like"/>
</dbReference>
<keyword evidence="4 9" id="KW-1003">Cell membrane</keyword>
<keyword evidence="8" id="KW-0472">Membrane</keyword>
<accession>A0A8I1KHS5</accession>
<feature type="coiled-coil region" evidence="10">
    <location>
        <begin position="243"/>
        <end position="292"/>
    </location>
</feature>
<evidence type="ECO:0000256" key="7">
    <source>
        <dbReference type="ARBA" id="ARBA00022989"/>
    </source>
</evidence>
<dbReference type="Gene3D" id="1.10.287.470">
    <property type="entry name" value="Helix hairpin bin"/>
    <property type="match status" value="1"/>
</dbReference>
<dbReference type="SUPFAM" id="SSF111369">
    <property type="entry name" value="HlyD-like secretion proteins"/>
    <property type="match status" value="1"/>
</dbReference>
<evidence type="ECO:0000256" key="5">
    <source>
        <dbReference type="ARBA" id="ARBA00022519"/>
    </source>
</evidence>
<comment type="similarity">
    <text evidence="2 9">Belongs to the membrane fusion protein (MFP) (TC 8.A.1) family.</text>
</comment>
<dbReference type="Gene3D" id="2.40.30.170">
    <property type="match status" value="1"/>
</dbReference>
<dbReference type="Pfam" id="PF26002">
    <property type="entry name" value="Beta-barrel_AprE"/>
    <property type="match status" value="1"/>
</dbReference>
<gene>
    <name evidence="13" type="ORF">JDN41_10660</name>
</gene>
<dbReference type="PANTHER" id="PTHR30386">
    <property type="entry name" value="MEMBRANE FUSION SUBUNIT OF EMRAB-TOLC MULTIDRUG EFFLUX PUMP"/>
    <property type="match status" value="1"/>
</dbReference>
<evidence type="ECO:0000256" key="9">
    <source>
        <dbReference type="RuleBase" id="RU365093"/>
    </source>
</evidence>
<keyword evidence="10" id="KW-0175">Coiled coil</keyword>
<dbReference type="NCBIfam" id="TIGR01843">
    <property type="entry name" value="type_I_hlyD"/>
    <property type="match status" value="1"/>
</dbReference>
<evidence type="ECO:0000256" key="3">
    <source>
        <dbReference type="ARBA" id="ARBA00022448"/>
    </source>
</evidence>
<keyword evidence="14" id="KW-1185">Reference proteome</keyword>
<proteinExistence type="inferred from homology"/>
<dbReference type="AlphaFoldDB" id="A0A8I1KHS5"/>
<evidence type="ECO:0000256" key="4">
    <source>
        <dbReference type="ARBA" id="ARBA00022475"/>
    </source>
</evidence>
<dbReference type="PANTHER" id="PTHR30386:SF26">
    <property type="entry name" value="TRANSPORT PROTEIN COMB"/>
    <property type="match status" value="1"/>
</dbReference>
<dbReference type="PRINTS" id="PR01490">
    <property type="entry name" value="RTXTOXIND"/>
</dbReference>
<evidence type="ECO:0000313" key="13">
    <source>
        <dbReference type="EMBL" id="MBJ7544015.1"/>
    </source>
</evidence>
<evidence type="ECO:0000313" key="14">
    <source>
        <dbReference type="Proteomes" id="UP000623250"/>
    </source>
</evidence>
<keyword evidence="3 9" id="KW-0813">Transport</keyword>
<evidence type="ECO:0000256" key="1">
    <source>
        <dbReference type="ARBA" id="ARBA00004377"/>
    </source>
</evidence>
<feature type="domain" description="AprE-like long alpha-helical hairpin" evidence="11">
    <location>
        <begin position="121"/>
        <end position="296"/>
    </location>
</feature>
<dbReference type="InterPro" id="IPR058982">
    <property type="entry name" value="Beta-barrel_AprE"/>
</dbReference>
<evidence type="ECO:0000259" key="12">
    <source>
        <dbReference type="Pfam" id="PF26002"/>
    </source>
</evidence>
<feature type="domain" description="AprE-like beta-barrel" evidence="12">
    <location>
        <begin position="341"/>
        <end position="443"/>
    </location>
</feature>